<keyword evidence="2" id="KW-0611">Plant defense</keyword>
<dbReference type="CDD" id="cd00018">
    <property type="entry name" value="AP2"/>
    <property type="match status" value="1"/>
</dbReference>
<feature type="domain" description="AP2/ERF" evidence="7">
    <location>
        <begin position="155"/>
        <end position="212"/>
    </location>
</feature>
<evidence type="ECO:0000256" key="6">
    <source>
        <dbReference type="ARBA" id="ARBA00023242"/>
    </source>
</evidence>
<evidence type="ECO:0000256" key="1">
    <source>
        <dbReference type="ARBA" id="ARBA00004123"/>
    </source>
</evidence>
<dbReference type="GO" id="GO:0005634">
    <property type="term" value="C:nucleus"/>
    <property type="evidence" value="ECO:0007669"/>
    <property type="project" value="UniProtKB-SubCell"/>
</dbReference>
<dbReference type="Gene3D" id="3.30.730.10">
    <property type="entry name" value="AP2/ERF domain"/>
    <property type="match status" value="1"/>
</dbReference>
<evidence type="ECO:0000256" key="5">
    <source>
        <dbReference type="ARBA" id="ARBA00023163"/>
    </source>
</evidence>
<dbReference type="InterPro" id="IPR001471">
    <property type="entry name" value="AP2/ERF_dom"/>
</dbReference>
<dbReference type="EMBL" id="CM007892">
    <property type="protein sequence ID" value="OTG31116.1"/>
    <property type="molecule type" value="Genomic_DNA"/>
</dbReference>
<keyword evidence="10" id="KW-1185">Reference proteome</keyword>
<dbReference type="GO" id="GO:0003677">
    <property type="term" value="F:DNA binding"/>
    <property type="evidence" value="ECO:0007669"/>
    <property type="project" value="UniProtKB-KW"/>
</dbReference>
<evidence type="ECO:0000313" key="8">
    <source>
        <dbReference type="EMBL" id="KAF5814430.1"/>
    </source>
</evidence>
<evidence type="ECO:0000256" key="2">
    <source>
        <dbReference type="ARBA" id="ARBA00022821"/>
    </source>
</evidence>
<name>A0A251V7L3_HELAN</name>
<dbReference type="SMART" id="SM00380">
    <property type="entry name" value="AP2"/>
    <property type="match status" value="1"/>
</dbReference>
<dbReference type="InterPro" id="IPR044808">
    <property type="entry name" value="ERF_plant"/>
</dbReference>
<evidence type="ECO:0000313" key="9">
    <source>
        <dbReference type="EMBL" id="OTG31116.1"/>
    </source>
</evidence>
<reference evidence="8 10" key="1">
    <citation type="journal article" date="2017" name="Nature">
        <title>The sunflower genome provides insights into oil metabolism, flowering and Asterid evolution.</title>
        <authorList>
            <person name="Badouin H."/>
            <person name="Gouzy J."/>
            <person name="Grassa C.J."/>
            <person name="Murat F."/>
            <person name="Staton S.E."/>
            <person name="Cottret L."/>
            <person name="Lelandais-Briere C."/>
            <person name="Owens G.L."/>
            <person name="Carrere S."/>
            <person name="Mayjonade B."/>
            <person name="Legrand L."/>
            <person name="Gill N."/>
            <person name="Kane N.C."/>
            <person name="Bowers J.E."/>
            <person name="Hubner S."/>
            <person name="Bellec A."/>
            <person name="Berard A."/>
            <person name="Berges H."/>
            <person name="Blanchet N."/>
            <person name="Boniface M.C."/>
            <person name="Brunel D."/>
            <person name="Catrice O."/>
            <person name="Chaidir N."/>
            <person name="Claudel C."/>
            <person name="Donnadieu C."/>
            <person name="Faraut T."/>
            <person name="Fievet G."/>
            <person name="Helmstetter N."/>
            <person name="King M."/>
            <person name="Knapp S.J."/>
            <person name="Lai Z."/>
            <person name="Le Paslier M.C."/>
            <person name="Lippi Y."/>
            <person name="Lorenzon L."/>
            <person name="Mandel J.R."/>
            <person name="Marage G."/>
            <person name="Marchand G."/>
            <person name="Marquand E."/>
            <person name="Bret-Mestries E."/>
            <person name="Morien E."/>
            <person name="Nambeesan S."/>
            <person name="Nguyen T."/>
            <person name="Pegot-Espagnet P."/>
            <person name="Pouilly N."/>
            <person name="Raftis F."/>
            <person name="Sallet E."/>
            <person name="Schiex T."/>
            <person name="Thomas J."/>
            <person name="Vandecasteele C."/>
            <person name="Vares D."/>
            <person name="Vear F."/>
            <person name="Vautrin S."/>
            <person name="Crespi M."/>
            <person name="Mangin B."/>
            <person name="Burke J.M."/>
            <person name="Salse J."/>
            <person name="Munos S."/>
            <person name="Vincourt P."/>
            <person name="Rieseberg L.H."/>
            <person name="Langlade N.B."/>
        </authorList>
    </citation>
    <scope>NUCLEOTIDE SEQUENCE [LARGE SCALE GENOMIC DNA]</scope>
    <source>
        <strain evidence="10">cv. SF193</strain>
        <tissue evidence="8">Leaves</tissue>
    </source>
</reference>
<gene>
    <name evidence="9" type="ORF">HannXRQ_Chr03g0071951</name>
    <name evidence="8" type="ORF">HanXRQr2_Chr03g0110941</name>
</gene>
<keyword evidence="5" id="KW-0804">Transcription</keyword>
<dbReference type="PANTHER" id="PTHR31190:SF181">
    <property type="entry name" value="OS02G0764700 PROTEIN"/>
    <property type="match status" value="1"/>
</dbReference>
<keyword evidence="6" id="KW-0539">Nucleus</keyword>
<dbReference type="OMA" id="TTRRENQ"/>
<protein>
    <submittedName>
        <fullName evidence="9">Putative DNA-binding domain-containing protein</fullName>
    </submittedName>
    <submittedName>
        <fullName evidence="8">Transcription factor AP2-EREBP family</fullName>
    </submittedName>
</protein>
<accession>A0A251V7L3</accession>
<comment type="subcellular location">
    <subcellularLocation>
        <location evidence="1">Nucleus</location>
    </subcellularLocation>
</comment>
<reference evidence="8" key="3">
    <citation type="submission" date="2020-06" db="EMBL/GenBank/DDBJ databases">
        <title>Helianthus annuus Genome sequencing and assembly Release 2.</title>
        <authorList>
            <person name="Gouzy J."/>
            <person name="Langlade N."/>
            <person name="Munos S."/>
        </authorList>
    </citation>
    <scope>NUCLEOTIDE SEQUENCE</scope>
    <source>
        <tissue evidence="8">Leaves</tissue>
    </source>
</reference>
<evidence type="ECO:0000259" key="7">
    <source>
        <dbReference type="PROSITE" id="PS51032"/>
    </source>
</evidence>
<evidence type="ECO:0000313" key="10">
    <source>
        <dbReference type="Proteomes" id="UP000215914"/>
    </source>
</evidence>
<keyword evidence="3" id="KW-0805">Transcription regulation</keyword>
<dbReference type="PROSITE" id="PS51032">
    <property type="entry name" value="AP2_ERF"/>
    <property type="match status" value="1"/>
</dbReference>
<dbReference type="FunCoup" id="A0A251V7L3">
    <property type="interactions" value="56"/>
</dbReference>
<dbReference type="Proteomes" id="UP000215914">
    <property type="component" value="Chromosome 3"/>
</dbReference>
<dbReference type="InterPro" id="IPR016177">
    <property type="entry name" value="DNA-bd_dom_sf"/>
</dbReference>
<dbReference type="GO" id="GO:0006952">
    <property type="term" value="P:defense response"/>
    <property type="evidence" value="ECO:0007669"/>
    <property type="project" value="UniProtKB-KW"/>
</dbReference>
<dbReference type="PANTHER" id="PTHR31190">
    <property type="entry name" value="DNA-BINDING DOMAIN"/>
    <property type="match status" value="1"/>
</dbReference>
<dbReference type="Gramene" id="mRNA:HanXRQr2_Chr03g0110941">
    <property type="protein sequence ID" value="CDS:HanXRQr2_Chr03g0110941.1"/>
    <property type="gene ID" value="HanXRQr2_Chr03g0110941"/>
</dbReference>
<reference evidence="9" key="2">
    <citation type="submission" date="2017-02" db="EMBL/GenBank/DDBJ databases">
        <title>Sunflower complete genome.</title>
        <authorList>
            <person name="Langlade N."/>
            <person name="Munos S."/>
        </authorList>
    </citation>
    <scope>NUCLEOTIDE SEQUENCE [LARGE SCALE GENOMIC DNA]</scope>
    <source>
        <tissue evidence="9">Leaves</tissue>
    </source>
</reference>
<sequence>MQRMTVNRPKDEATATATTVGHHQFIPQPPWRRLTNDEEALVMVNALKNVIMGGHQNGYDLSLLSQPEYPTATNRFAALGYSVPVTTSVTGTTGTVNIPDTCQVCKINGCLGCNYFHDDMNLKGVGIGIGIGISSGAGNGNNAGAGGPIKKKKKNYRGVRQRPWGKWAAEIRDPRKAARVWLGTFETAEAAARAYDRAAIEFRGPRAKLNFAFSDYTSSSPVAESTQPVATTRRENQNVTRKKLENNSRRKMDVAEELTVPEYKPVVENDILEVMGEDDIQEWVTMMMDFNGDSSDSTLSGTVYSV</sequence>
<organism evidence="9 10">
    <name type="scientific">Helianthus annuus</name>
    <name type="common">Common sunflower</name>
    <dbReference type="NCBI Taxonomy" id="4232"/>
    <lineage>
        <taxon>Eukaryota</taxon>
        <taxon>Viridiplantae</taxon>
        <taxon>Streptophyta</taxon>
        <taxon>Embryophyta</taxon>
        <taxon>Tracheophyta</taxon>
        <taxon>Spermatophyta</taxon>
        <taxon>Magnoliopsida</taxon>
        <taxon>eudicotyledons</taxon>
        <taxon>Gunneridae</taxon>
        <taxon>Pentapetalae</taxon>
        <taxon>asterids</taxon>
        <taxon>campanulids</taxon>
        <taxon>Asterales</taxon>
        <taxon>Asteraceae</taxon>
        <taxon>Asteroideae</taxon>
        <taxon>Heliantheae alliance</taxon>
        <taxon>Heliantheae</taxon>
        <taxon>Helianthus</taxon>
    </lineage>
</organism>
<dbReference type="GO" id="GO:0003700">
    <property type="term" value="F:DNA-binding transcription factor activity"/>
    <property type="evidence" value="ECO:0007669"/>
    <property type="project" value="InterPro"/>
</dbReference>
<evidence type="ECO:0000256" key="3">
    <source>
        <dbReference type="ARBA" id="ARBA00023015"/>
    </source>
</evidence>
<proteinExistence type="predicted"/>
<dbReference type="InParanoid" id="A0A251V7L3"/>
<dbReference type="SUPFAM" id="SSF54171">
    <property type="entry name" value="DNA-binding domain"/>
    <property type="match status" value="1"/>
</dbReference>
<keyword evidence="4 9" id="KW-0238">DNA-binding</keyword>
<dbReference type="FunFam" id="3.30.730.10:FF:000001">
    <property type="entry name" value="Ethylene-responsive transcription factor 2"/>
    <property type="match status" value="1"/>
</dbReference>
<dbReference type="OrthoDB" id="642765at2759"/>
<dbReference type="EMBL" id="MNCJ02000318">
    <property type="protein sequence ID" value="KAF5814430.1"/>
    <property type="molecule type" value="Genomic_DNA"/>
</dbReference>
<dbReference type="PRINTS" id="PR00367">
    <property type="entry name" value="ETHRSPELEMNT"/>
</dbReference>
<dbReference type="AlphaFoldDB" id="A0A251V7L3"/>
<dbReference type="Pfam" id="PF00847">
    <property type="entry name" value="AP2"/>
    <property type="match status" value="1"/>
</dbReference>
<dbReference type="InterPro" id="IPR036955">
    <property type="entry name" value="AP2/ERF_dom_sf"/>
</dbReference>
<dbReference type="GO" id="GO:0009873">
    <property type="term" value="P:ethylene-activated signaling pathway"/>
    <property type="evidence" value="ECO:0007669"/>
    <property type="project" value="InterPro"/>
</dbReference>
<evidence type="ECO:0000256" key="4">
    <source>
        <dbReference type="ARBA" id="ARBA00023125"/>
    </source>
</evidence>